<organism evidence="13 14">
    <name type="scientific">Lasiodiplodia theobromae</name>
    <dbReference type="NCBI Taxonomy" id="45133"/>
    <lineage>
        <taxon>Eukaryota</taxon>
        <taxon>Fungi</taxon>
        <taxon>Dikarya</taxon>
        <taxon>Ascomycota</taxon>
        <taxon>Pezizomycotina</taxon>
        <taxon>Dothideomycetes</taxon>
        <taxon>Dothideomycetes incertae sedis</taxon>
        <taxon>Botryosphaeriales</taxon>
        <taxon>Botryosphaeriaceae</taxon>
        <taxon>Lasiodiplodia</taxon>
    </lineage>
</organism>
<evidence type="ECO:0000313" key="14">
    <source>
        <dbReference type="Proteomes" id="UP000325902"/>
    </source>
</evidence>
<dbReference type="InterPro" id="IPR013875">
    <property type="entry name" value="Pam17"/>
</dbReference>
<name>A0A5N5DNQ4_9PEZI</name>
<comment type="similarity">
    <text evidence="2 12">Belongs to the PAM17 family.</text>
</comment>
<feature type="transmembrane region" description="Helical" evidence="12">
    <location>
        <begin position="120"/>
        <end position="142"/>
    </location>
</feature>
<keyword evidence="5 12" id="KW-0999">Mitochondrion inner membrane</keyword>
<evidence type="ECO:0000256" key="11">
    <source>
        <dbReference type="ARBA" id="ARBA00023136"/>
    </source>
</evidence>
<dbReference type="Pfam" id="PF08566">
    <property type="entry name" value="Pam17"/>
    <property type="match status" value="1"/>
</dbReference>
<keyword evidence="10 12" id="KW-0496">Mitochondrion</keyword>
<evidence type="ECO:0000256" key="12">
    <source>
        <dbReference type="RuleBase" id="RU367146"/>
    </source>
</evidence>
<dbReference type="AlphaFoldDB" id="A0A5N5DNQ4"/>
<evidence type="ECO:0000256" key="4">
    <source>
        <dbReference type="ARBA" id="ARBA00022692"/>
    </source>
</evidence>
<evidence type="ECO:0000256" key="6">
    <source>
        <dbReference type="ARBA" id="ARBA00022927"/>
    </source>
</evidence>
<dbReference type="GO" id="GO:0001405">
    <property type="term" value="C:PAM complex, Tim23 associated import motor"/>
    <property type="evidence" value="ECO:0007669"/>
    <property type="project" value="UniProtKB-UniRule"/>
</dbReference>
<feature type="transmembrane region" description="Helical" evidence="12">
    <location>
        <begin position="162"/>
        <end position="184"/>
    </location>
</feature>
<evidence type="ECO:0000256" key="8">
    <source>
        <dbReference type="ARBA" id="ARBA00022989"/>
    </source>
</evidence>
<keyword evidence="8 12" id="KW-1133">Transmembrane helix</keyword>
<evidence type="ECO:0000256" key="1">
    <source>
        <dbReference type="ARBA" id="ARBA00004448"/>
    </source>
</evidence>
<sequence length="277" mass="29083">MFSAAAMPIRCAAAVAAVRPRAAVSVRPYLSVPASYSTSVTRPSQLLKLSAAASARYSASAATRCPSAITARLVSSSSSTRAATTTANSSSASAHASAANAADTLTWNRFLALRKTRRRLSLVCSVAAAIASTAVGINILLASDIDSLGAQTFGLDPIIVTGMGTVACGCIGWLLGPAIGDGLFRIAYRRIGKQIVEKEKQFFQRIKKFRVDPTQSSLNNPVPDFYGEKIGSVADYRRWLKDQRAFNLKTSGKPRGGAGAVALGKRARRVSTVAGGR</sequence>
<comment type="subcellular location">
    <subcellularLocation>
        <location evidence="1 12">Mitochondrion inner membrane</location>
        <topology evidence="1 12">Multi-pass membrane protein</topology>
    </subcellularLocation>
</comment>
<accession>A0A5N5DNQ4</accession>
<dbReference type="OrthoDB" id="5970083at2759"/>
<evidence type="ECO:0000256" key="10">
    <source>
        <dbReference type="ARBA" id="ARBA00023128"/>
    </source>
</evidence>
<dbReference type="GO" id="GO:0030150">
    <property type="term" value="P:protein import into mitochondrial matrix"/>
    <property type="evidence" value="ECO:0007669"/>
    <property type="project" value="UniProtKB-UniRule"/>
</dbReference>
<comment type="subunit">
    <text evidence="12">Component of the PAM complex.</text>
</comment>
<evidence type="ECO:0000256" key="5">
    <source>
        <dbReference type="ARBA" id="ARBA00022792"/>
    </source>
</evidence>
<evidence type="ECO:0000313" key="13">
    <source>
        <dbReference type="EMBL" id="KAB2578522.1"/>
    </source>
</evidence>
<dbReference type="PANTHER" id="PTHR28021">
    <property type="entry name" value="PRESEQUENCE TRANSLOCATED-ASSOCIATED MOTOR SUBUNIT PAM17, MITOCHONDRIAL"/>
    <property type="match status" value="1"/>
</dbReference>
<dbReference type="EMBL" id="VCHE01000011">
    <property type="protein sequence ID" value="KAB2578522.1"/>
    <property type="molecule type" value="Genomic_DNA"/>
</dbReference>
<evidence type="ECO:0000256" key="7">
    <source>
        <dbReference type="ARBA" id="ARBA00022946"/>
    </source>
</evidence>
<gene>
    <name evidence="13" type="primary">pam17</name>
    <name evidence="13" type="ORF">DBV05_g2847</name>
</gene>
<keyword evidence="7" id="KW-0809">Transit peptide</keyword>
<keyword evidence="14" id="KW-1185">Reference proteome</keyword>
<protein>
    <recommendedName>
        <fullName evidence="12">Presequence translocated-associated motor subunit PAM17</fullName>
    </recommendedName>
</protein>
<keyword evidence="6 12" id="KW-0653">Protein transport</keyword>
<reference evidence="13 14" key="1">
    <citation type="journal article" date="2019" name="Sci. Rep.">
        <title>A multi-omics analysis of the grapevine pathogen Lasiodiplodia theobromae reveals that temperature affects the expression of virulence- and pathogenicity-related genes.</title>
        <authorList>
            <person name="Felix C."/>
            <person name="Meneses R."/>
            <person name="Goncalves M.F.M."/>
            <person name="Tilleman L."/>
            <person name="Duarte A.S."/>
            <person name="Jorrin-Novo J.V."/>
            <person name="Van de Peer Y."/>
            <person name="Deforce D."/>
            <person name="Van Nieuwerburgh F."/>
            <person name="Esteves A.C."/>
            <person name="Alves A."/>
        </authorList>
    </citation>
    <scope>NUCLEOTIDE SEQUENCE [LARGE SCALE GENOMIC DNA]</scope>
    <source>
        <strain evidence="13 14">LA-SOL3</strain>
    </source>
</reference>
<keyword evidence="3 12" id="KW-0813">Transport</keyword>
<keyword evidence="9 12" id="KW-0811">Translocation</keyword>
<keyword evidence="4 12" id="KW-0812">Transmembrane</keyword>
<comment type="caution">
    <text evidence="13">The sequence shown here is derived from an EMBL/GenBank/DDBJ whole genome shotgun (WGS) entry which is preliminary data.</text>
</comment>
<evidence type="ECO:0000256" key="3">
    <source>
        <dbReference type="ARBA" id="ARBA00022448"/>
    </source>
</evidence>
<keyword evidence="11 12" id="KW-0472">Membrane</keyword>
<dbReference type="PANTHER" id="PTHR28021:SF1">
    <property type="entry name" value="PRESEQUENCE TRANSLOCATED-ASSOCIATED MOTOR SUBUNIT PAM17, MITOCHONDRIAL"/>
    <property type="match status" value="1"/>
</dbReference>
<dbReference type="Proteomes" id="UP000325902">
    <property type="component" value="Unassembled WGS sequence"/>
</dbReference>
<proteinExistence type="inferred from homology"/>
<comment type="function">
    <text evidence="12">Component of the PAM complex, a complex required for the translocation of transit peptide-containing proteins from the inner membrane into the mitochondrial matrix in an ATP-dependent manner.</text>
</comment>
<evidence type="ECO:0000256" key="9">
    <source>
        <dbReference type="ARBA" id="ARBA00023010"/>
    </source>
</evidence>
<evidence type="ECO:0000256" key="2">
    <source>
        <dbReference type="ARBA" id="ARBA00006837"/>
    </source>
</evidence>